<accession>A0AAN5C9P2</accession>
<gene>
    <name evidence="1" type="ORF">PMAYCL1PPCAC_13323</name>
</gene>
<comment type="caution">
    <text evidence="1">The sequence shown here is derived from an EMBL/GenBank/DDBJ whole genome shotgun (WGS) entry which is preliminary data.</text>
</comment>
<organism evidence="1 2">
    <name type="scientific">Pristionchus mayeri</name>
    <dbReference type="NCBI Taxonomy" id="1317129"/>
    <lineage>
        <taxon>Eukaryota</taxon>
        <taxon>Metazoa</taxon>
        <taxon>Ecdysozoa</taxon>
        <taxon>Nematoda</taxon>
        <taxon>Chromadorea</taxon>
        <taxon>Rhabditida</taxon>
        <taxon>Rhabditina</taxon>
        <taxon>Diplogasteromorpha</taxon>
        <taxon>Diplogasteroidea</taxon>
        <taxon>Neodiplogasteridae</taxon>
        <taxon>Pristionchus</taxon>
    </lineage>
</organism>
<proteinExistence type="predicted"/>
<feature type="non-terminal residue" evidence="1">
    <location>
        <position position="79"/>
    </location>
</feature>
<dbReference type="AlphaFoldDB" id="A0AAN5C9P2"/>
<dbReference type="EMBL" id="BTRK01000003">
    <property type="protein sequence ID" value="GMR43128.1"/>
    <property type="molecule type" value="Genomic_DNA"/>
</dbReference>
<dbReference type="Proteomes" id="UP001328107">
    <property type="component" value="Unassembled WGS sequence"/>
</dbReference>
<evidence type="ECO:0000313" key="1">
    <source>
        <dbReference type="EMBL" id="GMR43128.1"/>
    </source>
</evidence>
<keyword evidence="2" id="KW-1185">Reference proteome</keyword>
<feature type="non-terminal residue" evidence="1">
    <location>
        <position position="1"/>
    </location>
</feature>
<protein>
    <submittedName>
        <fullName evidence="1">Uncharacterized protein</fullName>
    </submittedName>
</protein>
<reference evidence="2" key="1">
    <citation type="submission" date="2022-10" db="EMBL/GenBank/DDBJ databases">
        <title>Genome assembly of Pristionchus species.</title>
        <authorList>
            <person name="Yoshida K."/>
            <person name="Sommer R.J."/>
        </authorList>
    </citation>
    <scope>NUCLEOTIDE SEQUENCE [LARGE SCALE GENOMIC DNA]</scope>
    <source>
        <strain evidence="2">RS5460</strain>
    </source>
</reference>
<name>A0AAN5C9P2_9BILA</name>
<evidence type="ECO:0000313" key="2">
    <source>
        <dbReference type="Proteomes" id="UP001328107"/>
    </source>
</evidence>
<sequence>IHKKIIYLNAALDLLADGTRHAECRIRIVLLPRVHNHMLWRGALARGADRSVSFPLAVLQHYCFRNSQKKKDDEERFEH</sequence>